<evidence type="ECO:0000256" key="10">
    <source>
        <dbReference type="ARBA" id="ARBA00023235"/>
    </source>
</evidence>
<dbReference type="RefSeq" id="WP_092806087.1">
    <property type="nucleotide sequence ID" value="NZ_FMUH01000005.1"/>
</dbReference>
<name>A0A1G4YNP5_9ACTN</name>
<accession>A0A1G4YNP5</accession>
<dbReference type="CDD" id="cd18809">
    <property type="entry name" value="SF1_C_RecD"/>
    <property type="match status" value="1"/>
</dbReference>
<dbReference type="InterPro" id="IPR050534">
    <property type="entry name" value="Coronavir_polyprotein_1ab"/>
</dbReference>
<evidence type="ECO:0000256" key="3">
    <source>
        <dbReference type="ARBA" id="ARBA00022763"/>
    </source>
</evidence>
<dbReference type="InterPro" id="IPR027785">
    <property type="entry name" value="UvrD-like_helicase_C"/>
</dbReference>
<dbReference type="OrthoDB" id="9763659at2"/>
<keyword evidence="5 11" id="KW-0347">Helicase</keyword>
<comment type="similarity">
    <text evidence="11">Belongs to the RecD family.</text>
</comment>
<dbReference type="EC" id="5.6.2.3" evidence="11"/>
<evidence type="ECO:0000256" key="7">
    <source>
        <dbReference type="ARBA" id="ARBA00022840"/>
    </source>
</evidence>
<dbReference type="GO" id="GO:0017116">
    <property type="term" value="F:single-stranded DNA helicase activity"/>
    <property type="evidence" value="ECO:0007669"/>
    <property type="project" value="TreeGrafter"/>
</dbReference>
<evidence type="ECO:0000313" key="14">
    <source>
        <dbReference type="EMBL" id="SCX55081.1"/>
    </source>
</evidence>
<dbReference type="GO" id="GO:0008854">
    <property type="term" value="F:exodeoxyribonuclease V activity"/>
    <property type="evidence" value="ECO:0007669"/>
    <property type="project" value="InterPro"/>
</dbReference>
<comment type="miscellaneous">
    <text evidence="11">In the RecBCD complex, RecB has a slow 3'-5' helicase, an exonuclease activity and loads RecA onto ssDNA, RecD has a fast 5'-3' helicase activity, while RecC stimulates the ATPase and processivity of the RecB helicase and contributes to recognition of the Chi site.</text>
</comment>
<evidence type="ECO:0000256" key="1">
    <source>
        <dbReference type="ARBA" id="ARBA00022722"/>
    </source>
</evidence>
<dbReference type="InterPro" id="IPR027417">
    <property type="entry name" value="P-loop_NTPase"/>
</dbReference>
<dbReference type="GO" id="GO:0043139">
    <property type="term" value="F:5'-3' DNA helicase activity"/>
    <property type="evidence" value="ECO:0007669"/>
    <property type="project" value="UniProtKB-UniRule"/>
</dbReference>
<dbReference type="EMBL" id="FMUH01000005">
    <property type="protein sequence ID" value="SCX55081.1"/>
    <property type="molecule type" value="Genomic_DNA"/>
</dbReference>
<dbReference type="PANTHER" id="PTHR43788:SF6">
    <property type="entry name" value="DNA HELICASE B"/>
    <property type="match status" value="1"/>
</dbReference>
<evidence type="ECO:0000256" key="4">
    <source>
        <dbReference type="ARBA" id="ARBA00022801"/>
    </source>
</evidence>
<keyword evidence="2 11" id="KW-0547">Nucleotide-binding</keyword>
<keyword evidence="4 11" id="KW-0378">Hydrolase</keyword>
<gene>
    <name evidence="11" type="primary">recD</name>
    <name evidence="14" type="ORF">SAMN03159343_3200</name>
</gene>
<dbReference type="GO" id="GO:0000724">
    <property type="term" value="P:double-strand break repair via homologous recombination"/>
    <property type="evidence" value="ECO:0007669"/>
    <property type="project" value="UniProtKB-UniRule"/>
</dbReference>
<keyword evidence="9 11" id="KW-0234">DNA repair</keyword>
<dbReference type="Pfam" id="PF13538">
    <property type="entry name" value="UvrD_C_2"/>
    <property type="match status" value="1"/>
</dbReference>
<feature type="domain" description="RecBCD enzyme subunit RecD N-terminal" evidence="13">
    <location>
        <begin position="15"/>
        <end position="120"/>
    </location>
</feature>
<keyword evidence="10 11" id="KW-0413">Isomerase</keyword>
<reference evidence="15" key="1">
    <citation type="submission" date="2016-10" db="EMBL/GenBank/DDBJ databases">
        <authorList>
            <person name="Varghese N."/>
            <person name="Submissions S."/>
        </authorList>
    </citation>
    <scope>NUCLEOTIDE SEQUENCE [LARGE SCALE GENOMIC DNA]</scope>
    <source>
        <strain evidence="15">DSM 45722</strain>
    </source>
</reference>
<keyword evidence="8 11" id="KW-0238">DNA-binding</keyword>
<dbReference type="GO" id="GO:0003677">
    <property type="term" value="F:DNA binding"/>
    <property type="evidence" value="ECO:0007669"/>
    <property type="project" value="UniProtKB-UniRule"/>
</dbReference>
<dbReference type="InterPro" id="IPR041851">
    <property type="entry name" value="RecD_N_sf"/>
</dbReference>
<dbReference type="InterPro" id="IPR049550">
    <property type="entry name" value="RecD_N"/>
</dbReference>
<dbReference type="PANTHER" id="PTHR43788">
    <property type="entry name" value="DNA2/NAM7 HELICASE FAMILY MEMBER"/>
    <property type="match status" value="1"/>
</dbReference>
<feature type="binding site" evidence="11">
    <location>
        <begin position="180"/>
        <end position="187"/>
    </location>
    <ligand>
        <name>ATP</name>
        <dbReference type="ChEBI" id="CHEBI:30616"/>
    </ligand>
</feature>
<evidence type="ECO:0000256" key="2">
    <source>
        <dbReference type="ARBA" id="ARBA00022741"/>
    </source>
</evidence>
<comment type="function">
    <text evidence="11">A helicase/nuclease that prepares dsDNA breaks (DSB) for recombinational DNA repair. Binds to DSBs and unwinds DNA via a highly rapid and processive ATP-dependent bidirectional helicase activity. Unwinds dsDNA until it encounters a Chi (crossover hotspot instigator) sequence from the 3' direction. Cuts ssDNA a few nucleotides 3' to the Chi site. The properties and activities of the enzyme are changed at Chi. The Chi-altered holoenzyme produces a long 3'-ssDNA overhang and facilitates RecA-binding to the ssDNA for homologous DNA recombination and repair. Holoenzyme degrades any linearized DNA that is unable to undergo homologous recombination. In the holoenzyme this subunit has ssDNA-dependent ATPase and 5'-3' helicase activity. When added to pre-assembled RecBC greatly stimulates nuclease activity and augments holoenzyme processivity. Negatively regulates the RecA-loading ability of RecBCD.</text>
</comment>
<dbReference type="Pfam" id="PF21185">
    <property type="entry name" value="RecD_N"/>
    <property type="match status" value="1"/>
</dbReference>
<evidence type="ECO:0000256" key="5">
    <source>
        <dbReference type="ARBA" id="ARBA00022806"/>
    </source>
</evidence>
<keyword evidence="1 11" id="KW-0540">Nuclease</keyword>
<dbReference type="Gene3D" id="1.10.10.1020">
    <property type="entry name" value="RecBCD complex, subunit RecD, N-terminal domain"/>
    <property type="match status" value="1"/>
</dbReference>
<evidence type="ECO:0000256" key="6">
    <source>
        <dbReference type="ARBA" id="ARBA00022839"/>
    </source>
</evidence>
<evidence type="ECO:0000259" key="13">
    <source>
        <dbReference type="Pfam" id="PF21185"/>
    </source>
</evidence>
<dbReference type="SUPFAM" id="SSF52540">
    <property type="entry name" value="P-loop containing nucleoside triphosphate hydrolases"/>
    <property type="match status" value="1"/>
</dbReference>
<dbReference type="GO" id="GO:0005524">
    <property type="term" value="F:ATP binding"/>
    <property type="evidence" value="ECO:0007669"/>
    <property type="project" value="UniProtKB-UniRule"/>
</dbReference>
<protein>
    <recommendedName>
        <fullName evidence="11">RecBCD enzyme subunit RecD</fullName>
        <ecNumber evidence="11">5.6.2.3</ecNumber>
    </recommendedName>
    <alternativeName>
        <fullName evidence="11">DNA 5'-3' helicase subunit RecD</fullName>
    </alternativeName>
    <alternativeName>
        <fullName evidence="11">Exonuclease V subunit RecD</fullName>
        <shortName evidence="11">ExoV subunit RecD</shortName>
    </alternativeName>
    <alternativeName>
        <fullName evidence="11">Helicase/nuclease RecBCD subunit RecD</fullName>
    </alternativeName>
</protein>
<evidence type="ECO:0000256" key="8">
    <source>
        <dbReference type="ARBA" id="ARBA00023125"/>
    </source>
</evidence>
<keyword evidence="6 11" id="KW-0269">Exonuclease</keyword>
<dbReference type="GO" id="GO:0009338">
    <property type="term" value="C:exodeoxyribonuclease V complex"/>
    <property type="evidence" value="ECO:0007669"/>
    <property type="project" value="InterPro"/>
</dbReference>
<dbReference type="HAMAP" id="MF_01487">
    <property type="entry name" value="RecD"/>
    <property type="match status" value="1"/>
</dbReference>
<proteinExistence type="inferred from homology"/>
<evidence type="ECO:0000256" key="9">
    <source>
        <dbReference type="ARBA" id="ARBA00023204"/>
    </source>
</evidence>
<dbReference type="InterPro" id="IPR006344">
    <property type="entry name" value="RecD"/>
</dbReference>
<sequence length="605" mass="63695">MIPVRAEGLLRTFAEAGVLMPADVHVARRLARLGGESDETVLLASALAVRGVRTGSVCVELATIADTVVPEDDELAADPVPEPVLLPWPADWSALGRSPLVALGTDPGWRPLRLVDGLLYLDRYWQQEQLVRRELDSRAAQSPPSVDLTPLHRLFAEPGSDRQRLAAAVAASRWVSVITGGPGTGKTHTVARLLALLLDQPGPRPRIALAAPTGKAAARLQESVRAQADAIGLPVDLTASTLHRLLGWRPDSRSRFRHDATDRLPFDVVVVDESSMVPLTLMARLLDAVRPTARLVLVGDPDQLTPVEAGAVLSDLVHRPLPAGSVDAGATIDAAVGGALGGPGTEGLRTEQLSAEERAQLAIGVVRLRDSHRFGAGIGALAEAIRAGDADEAVRLLAVGGELTRDEDTDGLAADVRRGGADLLAAATAGDAATAMELLAGHRLLCAHRHGPFGVAAWNEQLSRWTRPAGAPASSDWYPGQPLLITANDYDNGLFNGDAGVVVVGDDGLAAAFTRGTSTEVVPLSRLSSVMTAHALTVHRSQGSQYRAVTVMLPPPSSPLLTRELLYTAVTRAVDRVRVIGSEDSVRAAVGRHAVRASGLRRPSG</sequence>
<dbReference type="STRING" id="1960309.SAMN03159343_3200"/>
<dbReference type="NCBIfam" id="TIGR01447">
    <property type="entry name" value="recD"/>
    <property type="match status" value="1"/>
</dbReference>
<dbReference type="AlphaFoldDB" id="A0A1G4YNP5"/>
<evidence type="ECO:0000256" key="11">
    <source>
        <dbReference type="HAMAP-Rule" id="MF_01487"/>
    </source>
</evidence>
<evidence type="ECO:0000259" key="12">
    <source>
        <dbReference type="Pfam" id="PF13538"/>
    </source>
</evidence>
<keyword evidence="7 11" id="KW-0067">ATP-binding</keyword>
<feature type="domain" description="UvrD-like helicase C-terminal" evidence="12">
    <location>
        <begin position="533"/>
        <end position="580"/>
    </location>
</feature>
<dbReference type="Gene3D" id="3.40.50.300">
    <property type="entry name" value="P-loop containing nucleotide triphosphate hydrolases"/>
    <property type="match status" value="3"/>
</dbReference>
<dbReference type="CDD" id="cd17933">
    <property type="entry name" value="DEXSc_RecD-like"/>
    <property type="match status" value="1"/>
</dbReference>
<comment type="catalytic activity">
    <reaction evidence="11">
        <text>ATP + H2O = ADP + phosphate + H(+)</text>
        <dbReference type="Rhea" id="RHEA:13065"/>
        <dbReference type="ChEBI" id="CHEBI:15377"/>
        <dbReference type="ChEBI" id="CHEBI:15378"/>
        <dbReference type="ChEBI" id="CHEBI:30616"/>
        <dbReference type="ChEBI" id="CHEBI:43474"/>
        <dbReference type="ChEBI" id="CHEBI:456216"/>
        <dbReference type="EC" id="5.6.2.3"/>
    </reaction>
</comment>
<keyword evidence="15" id="KW-1185">Reference proteome</keyword>
<comment type="subunit">
    <text evidence="11">Heterotrimer of RecB, RecC and RecD. All subunits contribute to DNA-binding.</text>
</comment>
<dbReference type="GO" id="GO:0016887">
    <property type="term" value="F:ATP hydrolysis activity"/>
    <property type="evidence" value="ECO:0007669"/>
    <property type="project" value="RHEA"/>
</dbReference>
<dbReference type="Pfam" id="PF13245">
    <property type="entry name" value="AAA_19"/>
    <property type="match status" value="1"/>
</dbReference>
<dbReference type="Proteomes" id="UP000198981">
    <property type="component" value="Unassembled WGS sequence"/>
</dbReference>
<organism evidence="14 15">
    <name type="scientific">Klenkia marina</name>
    <dbReference type="NCBI Taxonomy" id="1960309"/>
    <lineage>
        <taxon>Bacteria</taxon>
        <taxon>Bacillati</taxon>
        <taxon>Actinomycetota</taxon>
        <taxon>Actinomycetes</taxon>
        <taxon>Geodermatophilales</taxon>
        <taxon>Geodermatophilaceae</taxon>
        <taxon>Klenkia</taxon>
    </lineage>
</organism>
<keyword evidence="3 11" id="KW-0227">DNA damage</keyword>
<evidence type="ECO:0000313" key="15">
    <source>
        <dbReference type="Proteomes" id="UP000198981"/>
    </source>
</evidence>